<dbReference type="PANTHER" id="PTHR12542">
    <property type="entry name" value="EXOCYST COMPLEX PROTEIN EXO70"/>
    <property type="match status" value="1"/>
</dbReference>
<evidence type="ECO:0000256" key="1">
    <source>
        <dbReference type="ARBA" id="ARBA00006756"/>
    </source>
</evidence>
<organism evidence="6 7">
    <name type="scientific">Hibiscus sabdariffa</name>
    <name type="common">roselle</name>
    <dbReference type="NCBI Taxonomy" id="183260"/>
    <lineage>
        <taxon>Eukaryota</taxon>
        <taxon>Viridiplantae</taxon>
        <taxon>Streptophyta</taxon>
        <taxon>Embryophyta</taxon>
        <taxon>Tracheophyta</taxon>
        <taxon>Spermatophyta</taxon>
        <taxon>Magnoliopsida</taxon>
        <taxon>eudicotyledons</taxon>
        <taxon>Gunneridae</taxon>
        <taxon>Pentapetalae</taxon>
        <taxon>rosids</taxon>
        <taxon>malvids</taxon>
        <taxon>Malvales</taxon>
        <taxon>Malvaceae</taxon>
        <taxon>Malvoideae</taxon>
        <taxon>Hibiscus</taxon>
    </lineage>
</organism>
<feature type="compositionally biased region" description="Basic residues" evidence="4">
    <location>
        <begin position="708"/>
        <end position="717"/>
    </location>
</feature>
<keyword evidence="2 3" id="KW-0813">Transport</keyword>
<dbReference type="EMBL" id="JBBPBN010000020">
    <property type="protein sequence ID" value="KAK9016345.1"/>
    <property type="molecule type" value="Genomic_DNA"/>
</dbReference>
<dbReference type="Pfam" id="PF20669">
    <property type="entry name" value="Exo70_N"/>
    <property type="match status" value="1"/>
</dbReference>
<name>A0ABR2RTP7_9ROSI</name>
<dbReference type="InterPro" id="IPR004140">
    <property type="entry name" value="Exo70"/>
</dbReference>
<keyword evidence="7" id="KW-1185">Reference proteome</keyword>
<keyword evidence="3" id="KW-0653">Protein transport</keyword>
<gene>
    <name evidence="6" type="ORF">V6N11_078846</name>
</gene>
<feature type="region of interest" description="Disordered" evidence="4">
    <location>
        <begin position="658"/>
        <end position="733"/>
    </location>
</feature>
<dbReference type="Pfam" id="PF03081">
    <property type="entry name" value="Exo70_C"/>
    <property type="match status" value="1"/>
</dbReference>
<accession>A0ABR2RTP7</accession>
<keyword evidence="3" id="KW-0268">Exocytosis</keyword>
<dbReference type="PANTHER" id="PTHR12542:SF38">
    <property type="entry name" value="EXOCYST SUBUNIT EXO70 FAMILY PROTEIN"/>
    <property type="match status" value="1"/>
</dbReference>
<protein>
    <recommendedName>
        <fullName evidence="3">Exocyst subunit Exo70 family protein</fullName>
    </recommendedName>
</protein>
<comment type="function">
    <text evidence="3">Component of the exocyst complex.</text>
</comment>
<evidence type="ECO:0000256" key="3">
    <source>
        <dbReference type="RuleBase" id="RU365026"/>
    </source>
</evidence>
<dbReference type="Proteomes" id="UP001396334">
    <property type="component" value="Unassembled WGS sequence"/>
</dbReference>
<evidence type="ECO:0000313" key="6">
    <source>
        <dbReference type="EMBL" id="KAK9016345.1"/>
    </source>
</evidence>
<feature type="domain" description="Exocyst complex subunit Exo70 C-terminal" evidence="5">
    <location>
        <begin position="247"/>
        <end position="609"/>
    </location>
</feature>
<comment type="caution">
    <text evidence="6">The sequence shown here is derived from an EMBL/GenBank/DDBJ whole genome shotgun (WGS) entry which is preliminary data.</text>
</comment>
<dbReference type="Gene3D" id="1.20.1280.170">
    <property type="entry name" value="Exocyst complex component Exo70"/>
    <property type="match status" value="1"/>
</dbReference>
<proteinExistence type="inferred from homology"/>
<feature type="compositionally biased region" description="Low complexity" evidence="4">
    <location>
        <begin position="140"/>
        <end position="156"/>
    </location>
</feature>
<dbReference type="InterPro" id="IPR046364">
    <property type="entry name" value="Exo70_C"/>
</dbReference>
<dbReference type="SUPFAM" id="SSF74788">
    <property type="entry name" value="Cullin repeat-like"/>
    <property type="match status" value="1"/>
</dbReference>
<feature type="region of interest" description="Disordered" evidence="4">
    <location>
        <begin position="140"/>
        <end position="161"/>
    </location>
</feature>
<evidence type="ECO:0000256" key="2">
    <source>
        <dbReference type="ARBA" id="ARBA00022448"/>
    </source>
</evidence>
<evidence type="ECO:0000256" key="4">
    <source>
        <dbReference type="SAM" id="MobiDB-lite"/>
    </source>
</evidence>
<reference evidence="6 7" key="1">
    <citation type="journal article" date="2024" name="G3 (Bethesda)">
        <title>Genome assembly of Hibiscus sabdariffa L. provides insights into metabolisms of medicinal natural products.</title>
        <authorList>
            <person name="Kim T."/>
        </authorList>
    </citation>
    <scope>NUCLEOTIDE SEQUENCE [LARGE SCALE GENOMIC DNA]</scope>
    <source>
        <strain evidence="6">TK-2024</strain>
        <tissue evidence="6">Old leaves</tissue>
    </source>
</reference>
<feature type="compositionally biased region" description="Acidic residues" evidence="4">
    <location>
        <begin position="662"/>
        <end position="677"/>
    </location>
</feature>
<feature type="compositionally biased region" description="Basic residues" evidence="4">
    <location>
        <begin position="724"/>
        <end position="733"/>
    </location>
</feature>
<evidence type="ECO:0000313" key="7">
    <source>
        <dbReference type="Proteomes" id="UP001396334"/>
    </source>
</evidence>
<sequence>MPRKGMRSLCFSPETPSFGRSVSPSLITSLSSNHRRGFSESTVEQTIDAAAILFAKWNVERPSYARVNSLFNESKTEAMNFVRSVNDLHKIMYFLANNRSSSSEKLSQAQRLLQIAMKRLQKEFYQILSMNRAHLDPESVFSSTRSSRTSTQSSFSDYDYDASPDNEIRAVGDSISEVEQVSFMAMSDLKLIADCMISCGYAKECVQIYTAIRKSIIDEGIYKLGIEKLRSSRINKMEWDVLSLKIKDWLEAMKISMRKLFAGERILCDFVFSSSDSMRESCFSEITKEAAIALFGFPEVVAKAKKSPPEKIFSLLAMYTAISDNRQEIETIFSFESSSAVRSQVLNSLTRLNESVRSLLSDFESTIKKDSSKSVVSGGGFHPLTIYSMKYLTSLADYSSILTGIVSDWPPPAKSSPPESYFYSPVSVASPASAISVRISRLMLLLLCKLDSKAKRYKDDAVSYLFLANNLQCVISMVHKSNLQYLLGEEWIVKHEARVIRFAEKYERLAFGAIFASLPKNPTAPMKPVEAKECFRKFNVSFEAAYWKQISCVVPDSKLRDQIKASIGRKLVAVYSKFFDCQKSTIGDEKSITLFIRFYPEDVGNYLSDLFLRKVSSPAKVVNVNGEVVHETKEKGDDSVESVDAEFKMWESCRIEKKEFSPEGEPEQEESSFDEEVDSKVDASEGFDQINGSTEIVDDGGNSPSKQQQHKKKKPLLRKFGNLLKKKGSSNQK</sequence>
<evidence type="ECO:0000259" key="5">
    <source>
        <dbReference type="Pfam" id="PF03081"/>
    </source>
</evidence>
<comment type="similarity">
    <text evidence="1 3">Belongs to the EXO70 family.</text>
</comment>
<dbReference type="InterPro" id="IPR016159">
    <property type="entry name" value="Cullin_repeat-like_dom_sf"/>
</dbReference>